<dbReference type="EMBL" id="AWWV01007041">
    <property type="protein sequence ID" value="OMO98656.1"/>
    <property type="molecule type" value="Genomic_DNA"/>
</dbReference>
<name>A0A1R3JUY8_COCAP</name>
<accession>A0A1R3JUY8</accession>
<evidence type="ECO:0000313" key="2">
    <source>
        <dbReference type="Proteomes" id="UP000188268"/>
    </source>
</evidence>
<protein>
    <submittedName>
        <fullName evidence="1">Uncharacterized protein</fullName>
    </submittedName>
</protein>
<gene>
    <name evidence="1" type="ORF">CCACVL1_04120</name>
</gene>
<organism evidence="1 2">
    <name type="scientific">Corchorus capsularis</name>
    <name type="common">Jute</name>
    <dbReference type="NCBI Taxonomy" id="210143"/>
    <lineage>
        <taxon>Eukaryota</taxon>
        <taxon>Viridiplantae</taxon>
        <taxon>Streptophyta</taxon>
        <taxon>Embryophyta</taxon>
        <taxon>Tracheophyta</taxon>
        <taxon>Spermatophyta</taxon>
        <taxon>Magnoliopsida</taxon>
        <taxon>eudicotyledons</taxon>
        <taxon>Gunneridae</taxon>
        <taxon>Pentapetalae</taxon>
        <taxon>rosids</taxon>
        <taxon>malvids</taxon>
        <taxon>Malvales</taxon>
        <taxon>Malvaceae</taxon>
        <taxon>Grewioideae</taxon>
        <taxon>Apeibeae</taxon>
        <taxon>Corchorus</taxon>
    </lineage>
</organism>
<sequence length="38" mass="4256">MTRLFARDPDPIFSQSCGVAVSMLEFKRVGKSCKAEYS</sequence>
<keyword evidence="2" id="KW-1185">Reference proteome</keyword>
<evidence type="ECO:0000313" key="1">
    <source>
        <dbReference type="EMBL" id="OMO98656.1"/>
    </source>
</evidence>
<dbReference type="Gramene" id="OMO98656">
    <property type="protein sequence ID" value="OMO98656"/>
    <property type="gene ID" value="CCACVL1_04120"/>
</dbReference>
<proteinExistence type="predicted"/>
<reference evidence="1 2" key="1">
    <citation type="submission" date="2013-09" db="EMBL/GenBank/DDBJ databases">
        <title>Corchorus capsularis genome sequencing.</title>
        <authorList>
            <person name="Alam M."/>
            <person name="Haque M.S."/>
            <person name="Islam M.S."/>
            <person name="Emdad E.M."/>
            <person name="Islam M.M."/>
            <person name="Ahmed B."/>
            <person name="Halim A."/>
            <person name="Hossen Q.M.M."/>
            <person name="Hossain M.Z."/>
            <person name="Ahmed R."/>
            <person name="Khan M.M."/>
            <person name="Islam R."/>
            <person name="Rashid M.M."/>
            <person name="Khan S.A."/>
            <person name="Rahman M.S."/>
            <person name="Alam M."/>
        </authorList>
    </citation>
    <scope>NUCLEOTIDE SEQUENCE [LARGE SCALE GENOMIC DNA]</scope>
    <source>
        <strain evidence="2">cv. CVL-1</strain>
        <tissue evidence="1">Whole seedling</tissue>
    </source>
</reference>
<comment type="caution">
    <text evidence="1">The sequence shown here is derived from an EMBL/GenBank/DDBJ whole genome shotgun (WGS) entry which is preliminary data.</text>
</comment>
<dbReference type="Proteomes" id="UP000188268">
    <property type="component" value="Unassembled WGS sequence"/>
</dbReference>
<dbReference type="AlphaFoldDB" id="A0A1R3JUY8"/>